<comment type="caution">
    <text evidence="7">The sequence shown here is derived from an EMBL/GenBank/DDBJ whole genome shotgun (WGS) entry which is preliminary data.</text>
</comment>
<evidence type="ECO:0000313" key="8">
    <source>
        <dbReference type="Proteomes" id="UP001341840"/>
    </source>
</evidence>
<evidence type="ECO:0000256" key="4">
    <source>
        <dbReference type="SAM" id="MobiDB-lite"/>
    </source>
</evidence>
<dbReference type="Pfam" id="PF14363">
    <property type="entry name" value="AAA_assoc"/>
    <property type="match status" value="1"/>
</dbReference>
<dbReference type="InterPro" id="IPR025753">
    <property type="entry name" value="AAA_N_dom"/>
</dbReference>
<dbReference type="InterPro" id="IPR027417">
    <property type="entry name" value="P-loop_NTPase"/>
</dbReference>
<name>A0ABU6Y7A2_9FABA</name>
<dbReference type="SUPFAM" id="SSF52540">
    <property type="entry name" value="P-loop containing nucleoside triphosphate hydrolases"/>
    <property type="match status" value="1"/>
</dbReference>
<sequence>MLIRTIAYDYIPHDILSYFLLKFHDMKRFFSSELTIVIEEFKGVSKNQVYEAAELYLGSKGTLSALRVKASKSEEDKNLAFVVDKNQQVCDDYEGVMVKWKLCCEYVASTGNKEHPDDMNASLRSEVRSYELTFHMKHKEKIFNSYLPFVLERAKAIREGNMALKLHTIEYDHFWVGEVKFCHPMSFKTLAIDGELKKEIIDDLDKFVNGKEFYKRIGKPWKRGYLLHGPPWTGKTSLVAAMANYLSYDIYDLDLTAVSSNKELKNLILGMSNRSILVMEDIDCSIKLPNREEGEEKEDDNKKESDKSEDSKGAATPQALGLFRVLPLRRNTFSLSFLLSISSHD</sequence>
<feature type="domain" description="AAA-type ATPase N-terminal" evidence="6">
    <location>
        <begin position="11"/>
        <end position="104"/>
    </location>
</feature>
<organism evidence="7 8">
    <name type="scientific">Stylosanthes scabra</name>
    <dbReference type="NCBI Taxonomy" id="79078"/>
    <lineage>
        <taxon>Eukaryota</taxon>
        <taxon>Viridiplantae</taxon>
        <taxon>Streptophyta</taxon>
        <taxon>Embryophyta</taxon>
        <taxon>Tracheophyta</taxon>
        <taxon>Spermatophyta</taxon>
        <taxon>Magnoliopsida</taxon>
        <taxon>eudicotyledons</taxon>
        <taxon>Gunneridae</taxon>
        <taxon>Pentapetalae</taxon>
        <taxon>rosids</taxon>
        <taxon>fabids</taxon>
        <taxon>Fabales</taxon>
        <taxon>Fabaceae</taxon>
        <taxon>Papilionoideae</taxon>
        <taxon>50 kb inversion clade</taxon>
        <taxon>dalbergioids sensu lato</taxon>
        <taxon>Dalbergieae</taxon>
        <taxon>Pterocarpus clade</taxon>
        <taxon>Stylosanthes</taxon>
    </lineage>
</organism>
<keyword evidence="2" id="KW-0378">Hydrolase</keyword>
<evidence type="ECO:0000256" key="1">
    <source>
        <dbReference type="ARBA" id="ARBA00001946"/>
    </source>
</evidence>
<gene>
    <name evidence="7" type="ORF">PIB30_020533</name>
</gene>
<feature type="region of interest" description="Disordered" evidence="4">
    <location>
        <begin position="289"/>
        <end position="315"/>
    </location>
</feature>
<dbReference type="Pfam" id="PF00004">
    <property type="entry name" value="AAA"/>
    <property type="match status" value="1"/>
</dbReference>
<dbReference type="InterPro" id="IPR050747">
    <property type="entry name" value="Mitochondrial_chaperone_BCS1"/>
</dbReference>
<dbReference type="EMBL" id="JASCZI010241721">
    <property type="protein sequence ID" value="MED6205746.1"/>
    <property type="molecule type" value="Genomic_DNA"/>
</dbReference>
<keyword evidence="3" id="KW-0460">Magnesium</keyword>
<evidence type="ECO:0000313" key="7">
    <source>
        <dbReference type="EMBL" id="MED6205746.1"/>
    </source>
</evidence>
<feature type="compositionally biased region" description="Basic and acidic residues" evidence="4">
    <location>
        <begin position="289"/>
        <end position="312"/>
    </location>
</feature>
<dbReference type="Proteomes" id="UP001341840">
    <property type="component" value="Unassembled WGS sequence"/>
</dbReference>
<proteinExistence type="predicted"/>
<reference evidence="7 8" key="1">
    <citation type="journal article" date="2023" name="Plants (Basel)">
        <title>Bridging the Gap: Combining Genomics and Transcriptomics Approaches to Understand Stylosanthes scabra, an Orphan Legume from the Brazilian Caatinga.</title>
        <authorList>
            <person name="Ferreira-Neto J.R.C."/>
            <person name="da Silva M.D."/>
            <person name="Binneck E."/>
            <person name="de Melo N.F."/>
            <person name="da Silva R.H."/>
            <person name="de Melo A.L.T.M."/>
            <person name="Pandolfi V."/>
            <person name="Bustamante F.O."/>
            <person name="Brasileiro-Vidal A.C."/>
            <person name="Benko-Iseppon A.M."/>
        </authorList>
    </citation>
    <scope>NUCLEOTIDE SEQUENCE [LARGE SCALE GENOMIC DNA]</scope>
    <source>
        <tissue evidence="7">Leaves</tissue>
    </source>
</reference>
<evidence type="ECO:0000259" key="6">
    <source>
        <dbReference type="Pfam" id="PF14363"/>
    </source>
</evidence>
<feature type="domain" description="ATPase AAA-type core" evidence="5">
    <location>
        <begin position="225"/>
        <end position="296"/>
    </location>
</feature>
<comment type="cofactor">
    <cofactor evidence="1">
        <name>Mg(2+)</name>
        <dbReference type="ChEBI" id="CHEBI:18420"/>
    </cofactor>
</comment>
<evidence type="ECO:0000256" key="2">
    <source>
        <dbReference type="ARBA" id="ARBA00022801"/>
    </source>
</evidence>
<dbReference type="Gene3D" id="3.40.50.300">
    <property type="entry name" value="P-loop containing nucleotide triphosphate hydrolases"/>
    <property type="match status" value="1"/>
</dbReference>
<evidence type="ECO:0000256" key="3">
    <source>
        <dbReference type="ARBA" id="ARBA00022842"/>
    </source>
</evidence>
<dbReference type="PANTHER" id="PTHR23070">
    <property type="entry name" value="BCS1 AAA-TYPE ATPASE"/>
    <property type="match status" value="1"/>
</dbReference>
<accession>A0ABU6Y7A2</accession>
<protein>
    <submittedName>
        <fullName evidence="7">Uncharacterized protein</fullName>
    </submittedName>
</protein>
<dbReference type="InterPro" id="IPR003959">
    <property type="entry name" value="ATPase_AAA_core"/>
</dbReference>
<keyword evidence="8" id="KW-1185">Reference proteome</keyword>
<evidence type="ECO:0000259" key="5">
    <source>
        <dbReference type="Pfam" id="PF00004"/>
    </source>
</evidence>